<keyword evidence="3" id="KW-1185">Reference proteome</keyword>
<gene>
    <name evidence="2" type="ORF">CBR_g3391</name>
</gene>
<name>A0A388JQV7_CHABU</name>
<protein>
    <submittedName>
        <fullName evidence="2">Uncharacterized protein</fullName>
    </submittedName>
</protein>
<dbReference type="Gramene" id="GBG60148">
    <property type="protein sequence ID" value="GBG60148"/>
    <property type="gene ID" value="CBR_g3391"/>
</dbReference>
<evidence type="ECO:0000256" key="1">
    <source>
        <dbReference type="SAM" id="MobiDB-lite"/>
    </source>
</evidence>
<dbReference type="Proteomes" id="UP000265515">
    <property type="component" value="Unassembled WGS sequence"/>
</dbReference>
<feature type="region of interest" description="Disordered" evidence="1">
    <location>
        <begin position="1"/>
        <end position="57"/>
    </location>
</feature>
<reference evidence="2 3" key="1">
    <citation type="journal article" date="2018" name="Cell">
        <title>The Chara Genome: Secondary Complexity and Implications for Plant Terrestrialization.</title>
        <authorList>
            <person name="Nishiyama T."/>
            <person name="Sakayama H."/>
            <person name="Vries J.D."/>
            <person name="Buschmann H."/>
            <person name="Saint-Marcoux D."/>
            <person name="Ullrich K.K."/>
            <person name="Haas F.B."/>
            <person name="Vanderstraeten L."/>
            <person name="Becker D."/>
            <person name="Lang D."/>
            <person name="Vosolsobe S."/>
            <person name="Rombauts S."/>
            <person name="Wilhelmsson P.K.I."/>
            <person name="Janitza P."/>
            <person name="Kern R."/>
            <person name="Heyl A."/>
            <person name="Rumpler F."/>
            <person name="Villalobos L.I.A.C."/>
            <person name="Clay J.M."/>
            <person name="Skokan R."/>
            <person name="Toyoda A."/>
            <person name="Suzuki Y."/>
            <person name="Kagoshima H."/>
            <person name="Schijlen E."/>
            <person name="Tajeshwar N."/>
            <person name="Catarino B."/>
            <person name="Hetherington A.J."/>
            <person name="Saltykova A."/>
            <person name="Bonnot C."/>
            <person name="Breuninger H."/>
            <person name="Symeonidi A."/>
            <person name="Radhakrishnan G.V."/>
            <person name="Van Nieuwerburgh F."/>
            <person name="Deforce D."/>
            <person name="Chang C."/>
            <person name="Karol K.G."/>
            <person name="Hedrich R."/>
            <person name="Ulvskov P."/>
            <person name="Glockner G."/>
            <person name="Delwiche C.F."/>
            <person name="Petrasek J."/>
            <person name="Van de Peer Y."/>
            <person name="Friml J."/>
            <person name="Beilby M."/>
            <person name="Dolan L."/>
            <person name="Kohara Y."/>
            <person name="Sugano S."/>
            <person name="Fujiyama A."/>
            <person name="Delaux P.-M."/>
            <person name="Quint M."/>
            <person name="TheiBen G."/>
            <person name="Hagemann M."/>
            <person name="Harholt J."/>
            <person name="Dunand C."/>
            <person name="Zachgo S."/>
            <person name="Langdale J."/>
            <person name="Maumus F."/>
            <person name="Straeten D.V.D."/>
            <person name="Gould S.B."/>
            <person name="Rensing S.A."/>
        </authorList>
    </citation>
    <scope>NUCLEOTIDE SEQUENCE [LARGE SCALE GENOMIC DNA]</scope>
    <source>
        <strain evidence="2 3">S276</strain>
    </source>
</reference>
<evidence type="ECO:0000313" key="3">
    <source>
        <dbReference type="Proteomes" id="UP000265515"/>
    </source>
</evidence>
<dbReference type="EMBL" id="BFEA01000009">
    <property type="protein sequence ID" value="GBG60148.1"/>
    <property type="molecule type" value="Genomic_DNA"/>
</dbReference>
<organism evidence="2 3">
    <name type="scientific">Chara braunii</name>
    <name type="common">Braun's stonewort</name>
    <dbReference type="NCBI Taxonomy" id="69332"/>
    <lineage>
        <taxon>Eukaryota</taxon>
        <taxon>Viridiplantae</taxon>
        <taxon>Streptophyta</taxon>
        <taxon>Charophyceae</taxon>
        <taxon>Charales</taxon>
        <taxon>Characeae</taxon>
        <taxon>Chara</taxon>
    </lineage>
</organism>
<comment type="caution">
    <text evidence="2">The sequence shown here is derived from an EMBL/GenBank/DDBJ whole genome shotgun (WGS) entry which is preliminary data.</text>
</comment>
<proteinExistence type="predicted"/>
<sequence>MPCSVEPDPHPGAAQGGYAMDDDNDEGGTRHNGAGGGFVVPESHYVASGGTQQGSQVHTTSVPYDIFHEGSMAASPAVSIGFAEELHLTTMRDMQRQVGWVFSGASSGILAKAAGDMGHEHRCADEVEYGPLTEEGGAVGESEMDRRTTDFDVAGRIVDVCPRTQKLLRQQRAREFGLPNAEEGAISQPQGVGRSTVAAHAGGEEGTQ</sequence>
<accession>A0A388JQV7</accession>
<feature type="region of interest" description="Disordered" evidence="1">
    <location>
        <begin position="178"/>
        <end position="208"/>
    </location>
</feature>
<dbReference type="AlphaFoldDB" id="A0A388JQV7"/>
<evidence type="ECO:0000313" key="2">
    <source>
        <dbReference type="EMBL" id="GBG60148.1"/>
    </source>
</evidence>